<organism evidence="1 2">
    <name type="scientific">Trichoglossum hirsutum</name>
    <dbReference type="NCBI Taxonomy" id="265104"/>
    <lineage>
        <taxon>Eukaryota</taxon>
        <taxon>Fungi</taxon>
        <taxon>Dikarya</taxon>
        <taxon>Ascomycota</taxon>
        <taxon>Pezizomycotina</taxon>
        <taxon>Geoglossomycetes</taxon>
        <taxon>Geoglossales</taxon>
        <taxon>Geoglossaceae</taxon>
        <taxon>Trichoglossum</taxon>
    </lineage>
</organism>
<evidence type="ECO:0000313" key="1">
    <source>
        <dbReference type="EMBL" id="KAH0553397.1"/>
    </source>
</evidence>
<protein>
    <submittedName>
        <fullName evidence="1">Uncharacterized protein</fullName>
    </submittedName>
</protein>
<gene>
    <name evidence="1" type="ORF">GP486_006532</name>
</gene>
<evidence type="ECO:0000313" key="2">
    <source>
        <dbReference type="Proteomes" id="UP000750711"/>
    </source>
</evidence>
<sequence length="160" mass="17702">MRYIRFLKYPRRSYSKKEQSPTISSLITITSDLGETFCSRDVAVAADLVRDEDGGSVARKVCQWRAGMRNLQVDISIGDVAACPVKLHVAAAKYENADDLREYLNGTGSDIVSAWSETLGLAGKTTGSTVERRLLSQNGKTLTVREEAGESIARHIWYEN</sequence>
<dbReference type="Proteomes" id="UP000750711">
    <property type="component" value="Unassembled WGS sequence"/>
</dbReference>
<dbReference type="EMBL" id="JAGHQM010001494">
    <property type="protein sequence ID" value="KAH0553397.1"/>
    <property type="molecule type" value="Genomic_DNA"/>
</dbReference>
<accession>A0A9P8IK23</accession>
<keyword evidence="2" id="KW-1185">Reference proteome</keyword>
<proteinExistence type="predicted"/>
<comment type="caution">
    <text evidence="1">The sequence shown here is derived from an EMBL/GenBank/DDBJ whole genome shotgun (WGS) entry which is preliminary data.</text>
</comment>
<reference evidence="1" key="1">
    <citation type="submission" date="2021-03" db="EMBL/GenBank/DDBJ databases">
        <title>Comparative genomics and phylogenomic investigation of the class Geoglossomycetes provide insights into ecological specialization and systematics.</title>
        <authorList>
            <person name="Melie T."/>
            <person name="Pirro S."/>
            <person name="Miller A.N."/>
            <person name="Quandt A."/>
        </authorList>
    </citation>
    <scope>NUCLEOTIDE SEQUENCE</scope>
    <source>
        <strain evidence="1">CAQ_001_2017</strain>
    </source>
</reference>
<dbReference type="AlphaFoldDB" id="A0A9P8IK23"/>
<name>A0A9P8IK23_9PEZI</name>